<feature type="signal peptide" evidence="14">
    <location>
        <begin position="1"/>
        <end position="29"/>
    </location>
</feature>
<dbReference type="NCBIfam" id="TIGR00548">
    <property type="entry name" value="lolB"/>
    <property type="match status" value="1"/>
</dbReference>
<comment type="caution">
    <text evidence="15">The sequence shown here is derived from an EMBL/GenBank/DDBJ whole genome shotgun (WGS) entry which is preliminary data.</text>
</comment>
<evidence type="ECO:0000256" key="1">
    <source>
        <dbReference type="ARBA" id="ARBA00004459"/>
    </source>
</evidence>
<evidence type="ECO:0000313" key="16">
    <source>
        <dbReference type="Proteomes" id="UP000094291"/>
    </source>
</evidence>
<evidence type="ECO:0000256" key="14">
    <source>
        <dbReference type="SAM" id="SignalP"/>
    </source>
</evidence>
<dbReference type="HAMAP" id="MF_00233">
    <property type="entry name" value="LolB"/>
    <property type="match status" value="1"/>
</dbReference>
<dbReference type="InterPro" id="IPR029046">
    <property type="entry name" value="LolA/LolB/LppX"/>
</dbReference>
<evidence type="ECO:0000256" key="2">
    <source>
        <dbReference type="ARBA" id="ARBA00009696"/>
    </source>
</evidence>
<comment type="function">
    <text evidence="13">Plays a critical role in the incorporation of lipoproteins in the outer membrane after they are released by the LolA protein.</text>
</comment>
<protein>
    <recommendedName>
        <fullName evidence="4 13">Outer-membrane lipoprotein LolB</fullName>
    </recommendedName>
</protein>
<evidence type="ECO:0000256" key="7">
    <source>
        <dbReference type="ARBA" id="ARBA00022927"/>
    </source>
</evidence>
<evidence type="ECO:0000256" key="12">
    <source>
        <dbReference type="ARBA" id="ARBA00023288"/>
    </source>
</evidence>
<evidence type="ECO:0000256" key="8">
    <source>
        <dbReference type="ARBA" id="ARBA00023136"/>
    </source>
</evidence>
<dbReference type="Pfam" id="PF03550">
    <property type="entry name" value="LolB"/>
    <property type="match status" value="1"/>
</dbReference>
<keyword evidence="16" id="KW-1185">Reference proteome</keyword>
<keyword evidence="5 13" id="KW-0813">Transport</keyword>
<evidence type="ECO:0000256" key="11">
    <source>
        <dbReference type="ARBA" id="ARBA00023237"/>
    </source>
</evidence>
<dbReference type="InterPro" id="IPR004565">
    <property type="entry name" value="OM_lipoprot_LolB"/>
</dbReference>
<dbReference type="GO" id="GO:0015031">
    <property type="term" value="P:protein transport"/>
    <property type="evidence" value="ECO:0007669"/>
    <property type="project" value="UniProtKB-KW"/>
</dbReference>
<dbReference type="Proteomes" id="UP000094291">
    <property type="component" value="Unassembled WGS sequence"/>
</dbReference>
<dbReference type="AlphaFoldDB" id="A0A1E2V6L7"/>
<dbReference type="EMBL" id="MDTQ01000001">
    <property type="protein sequence ID" value="ODC02639.1"/>
    <property type="molecule type" value="Genomic_DNA"/>
</dbReference>
<organism evidence="15 16">
    <name type="scientific">Terasakiispira papahanaumokuakeensis</name>
    <dbReference type="NCBI Taxonomy" id="197479"/>
    <lineage>
        <taxon>Bacteria</taxon>
        <taxon>Pseudomonadati</taxon>
        <taxon>Pseudomonadota</taxon>
        <taxon>Gammaproteobacteria</taxon>
        <taxon>Oceanospirillales</taxon>
        <taxon>Terasakiispira</taxon>
    </lineage>
</organism>
<evidence type="ECO:0000256" key="13">
    <source>
        <dbReference type="HAMAP-Rule" id="MF_00233"/>
    </source>
</evidence>
<keyword evidence="11 13" id="KW-0998">Cell outer membrane</keyword>
<accession>A0A1E2V6L7</accession>
<evidence type="ECO:0000256" key="3">
    <source>
        <dbReference type="ARBA" id="ARBA00011245"/>
    </source>
</evidence>
<feature type="chain" id="PRO_5009119610" description="Outer-membrane lipoprotein LolB" evidence="14">
    <location>
        <begin position="30"/>
        <end position="202"/>
    </location>
</feature>
<evidence type="ECO:0000256" key="10">
    <source>
        <dbReference type="ARBA" id="ARBA00023186"/>
    </source>
</evidence>
<comment type="similarity">
    <text evidence="2 13">Belongs to the LolB family.</text>
</comment>
<dbReference type="SUPFAM" id="SSF89392">
    <property type="entry name" value="Prokaryotic lipoproteins and lipoprotein localization factors"/>
    <property type="match status" value="1"/>
</dbReference>
<evidence type="ECO:0000256" key="5">
    <source>
        <dbReference type="ARBA" id="ARBA00022448"/>
    </source>
</evidence>
<proteinExistence type="inferred from homology"/>
<evidence type="ECO:0000256" key="4">
    <source>
        <dbReference type="ARBA" id="ARBA00016202"/>
    </source>
</evidence>
<name>A0A1E2V6L7_9GAMM</name>
<dbReference type="OrthoDB" id="9797618at2"/>
<dbReference type="RefSeq" id="WP_068997024.1">
    <property type="nucleotide sequence ID" value="NZ_MDTQ01000001.1"/>
</dbReference>
<comment type="subcellular location">
    <subcellularLocation>
        <location evidence="1">Cell outer membrane</location>
        <topology evidence="1">Lipid-anchor</topology>
    </subcellularLocation>
</comment>
<keyword evidence="12 15" id="KW-0449">Lipoprotein</keyword>
<evidence type="ECO:0000313" key="15">
    <source>
        <dbReference type="EMBL" id="ODC02639.1"/>
    </source>
</evidence>
<sequence length="202" mass="22703">MSFMTYHFPTYQKIALLVLAIFVSGCATGPQLTTQDPDAPPAAHLWQWRAQGKMAFRDANQSQSANLDWQQQGARYELLLTGPLGQGATRLSGRPFNVTLTLSDGQQIQAASPEQLLRRGLQWPLPISNLVYWIRGLPAPGPYQSIGDHQLSQDGWHITFSRYVEKGNLRLPSRLKVERQQWRLILVINQWQTGANATDLAP</sequence>
<keyword evidence="9" id="KW-0564">Palmitate</keyword>
<dbReference type="Gene3D" id="2.50.20.10">
    <property type="entry name" value="Lipoprotein localisation LolA/LolB/LppX"/>
    <property type="match status" value="1"/>
</dbReference>
<keyword evidence="10 13" id="KW-0143">Chaperone</keyword>
<dbReference type="GO" id="GO:0009279">
    <property type="term" value="C:cell outer membrane"/>
    <property type="evidence" value="ECO:0007669"/>
    <property type="project" value="UniProtKB-SubCell"/>
</dbReference>
<dbReference type="CDD" id="cd16326">
    <property type="entry name" value="LolB"/>
    <property type="match status" value="1"/>
</dbReference>
<keyword evidence="7 13" id="KW-0653">Protein transport</keyword>
<gene>
    <name evidence="13" type="primary">lolB</name>
    <name evidence="15" type="ORF">BFW38_02855</name>
</gene>
<keyword evidence="8 13" id="KW-0472">Membrane</keyword>
<comment type="subunit">
    <text evidence="3 13">Monomer.</text>
</comment>
<dbReference type="GO" id="GO:0044874">
    <property type="term" value="P:lipoprotein localization to outer membrane"/>
    <property type="evidence" value="ECO:0007669"/>
    <property type="project" value="UniProtKB-UniRule"/>
</dbReference>
<reference evidence="15 16" key="1">
    <citation type="submission" date="2016-08" db="EMBL/GenBank/DDBJ databases">
        <authorList>
            <person name="Seilhamer J.J."/>
        </authorList>
    </citation>
    <scope>NUCLEOTIDE SEQUENCE [LARGE SCALE GENOMIC DNA]</scope>
    <source>
        <strain evidence="15 16">PH27A</strain>
    </source>
</reference>
<keyword evidence="6 14" id="KW-0732">Signal</keyword>
<evidence type="ECO:0000256" key="6">
    <source>
        <dbReference type="ARBA" id="ARBA00022729"/>
    </source>
</evidence>
<dbReference type="STRING" id="197479.BFW38_02855"/>
<evidence type="ECO:0000256" key="9">
    <source>
        <dbReference type="ARBA" id="ARBA00023139"/>
    </source>
</evidence>